<proteinExistence type="predicted"/>
<gene>
    <name evidence="8" type="ORF">C8J55DRAFT_558168</name>
</gene>
<keyword evidence="4" id="KW-0418">Kinase</keyword>
<organism evidence="8 9">
    <name type="scientific">Lentinula lateritia</name>
    <dbReference type="NCBI Taxonomy" id="40482"/>
    <lineage>
        <taxon>Eukaryota</taxon>
        <taxon>Fungi</taxon>
        <taxon>Dikarya</taxon>
        <taxon>Basidiomycota</taxon>
        <taxon>Agaricomycotina</taxon>
        <taxon>Agaricomycetes</taxon>
        <taxon>Agaricomycetidae</taxon>
        <taxon>Agaricales</taxon>
        <taxon>Marasmiineae</taxon>
        <taxon>Omphalotaceae</taxon>
        <taxon>Lentinula</taxon>
    </lineage>
</organism>
<dbReference type="Pfam" id="PF00069">
    <property type="entry name" value="Pkinase"/>
    <property type="match status" value="1"/>
</dbReference>
<evidence type="ECO:0000256" key="5">
    <source>
        <dbReference type="ARBA" id="ARBA00022840"/>
    </source>
</evidence>
<dbReference type="InterPro" id="IPR008271">
    <property type="entry name" value="Ser/Thr_kinase_AS"/>
</dbReference>
<dbReference type="AlphaFoldDB" id="A0A9W9ARQ6"/>
<keyword evidence="2" id="KW-0808">Transferase</keyword>
<dbReference type="PANTHER" id="PTHR24055">
    <property type="entry name" value="MITOGEN-ACTIVATED PROTEIN KINASE"/>
    <property type="match status" value="1"/>
</dbReference>
<keyword evidence="3" id="KW-0547">Nucleotide-binding</keyword>
<dbReference type="Proteomes" id="UP001150238">
    <property type="component" value="Unassembled WGS sequence"/>
</dbReference>
<dbReference type="FunFam" id="1.10.510.10:FF:000624">
    <property type="entry name" value="Mitogen-activated protein kinase"/>
    <property type="match status" value="1"/>
</dbReference>
<evidence type="ECO:0000313" key="9">
    <source>
        <dbReference type="Proteomes" id="UP001150238"/>
    </source>
</evidence>
<dbReference type="InterPro" id="IPR019148">
    <property type="entry name" value="Nuclear_protein_DGCR14_ESS-2"/>
</dbReference>
<comment type="caution">
    <text evidence="8">The sequence shown here is derived from an EMBL/GenBank/DDBJ whole genome shotgun (WGS) entry which is preliminary data.</text>
</comment>
<reference evidence="8" key="1">
    <citation type="submission" date="2022-08" db="EMBL/GenBank/DDBJ databases">
        <authorList>
            <consortium name="DOE Joint Genome Institute"/>
            <person name="Min B."/>
            <person name="Riley R."/>
            <person name="Sierra-Patev S."/>
            <person name="Naranjo-Ortiz M."/>
            <person name="Looney B."/>
            <person name="Konkel Z."/>
            <person name="Slot J.C."/>
            <person name="Sakamoto Y."/>
            <person name="Steenwyk J.L."/>
            <person name="Rokas A."/>
            <person name="Carro J."/>
            <person name="Camarero S."/>
            <person name="Ferreira P."/>
            <person name="Molpeceres G."/>
            <person name="Ruiz-Duenas F.J."/>
            <person name="Serrano A."/>
            <person name="Henrissat B."/>
            <person name="Drula E."/>
            <person name="Hughes K.W."/>
            <person name="Mata J.L."/>
            <person name="Ishikawa N.K."/>
            <person name="Vargas-Isla R."/>
            <person name="Ushijima S."/>
            <person name="Smith C.A."/>
            <person name="Ahrendt S."/>
            <person name="Andreopoulos W."/>
            <person name="He G."/>
            <person name="Labutti K."/>
            <person name="Lipzen A."/>
            <person name="Ng V."/>
            <person name="Sandor L."/>
            <person name="Barry K."/>
            <person name="Martinez A.T."/>
            <person name="Xiao Y."/>
            <person name="Gibbons J.G."/>
            <person name="Terashima K."/>
            <person name="Hibbett D.S."/>
            <person name="Grigoriev I.V."/>
        </authorList>
    </citation>
    <scope>NUCLEOTIDE SEQUENCE</scope>
    <source>
        <strain evidence="8">Sp2 HRB7682 ss15</strain>
    </source>
</reference>
<evidence type="ECO:0000313" key="8">
    <source>
        <dbReference type="EMBL" id="KAJ4487088.1"/>
    </source>
</evidence>
<dbReference type="PROSITE" id="PS50011">
    <property type="entry name" value="PROTEIN_KINASE_DOM"/>
    <property type="match status" value="1"/>
</dbReference>
<dbReference type="InterPro" id="IPR050117">
    <property type="entry name" value="MAPK"/>
</dbReference>
<dbReference type="GO" id="GO:0004674">
    <property type="term" value="F:protein serine/threonine kinase activity"/>
    <property type="evidence" value="ECO:0007669"/>
    <property type="project" value="UniProtKB-KW"/>
</dbReference>
<evidence type="ECO:0000256" key="2">
    <source>
        <dbReference type="ARBA" id="ARBA00022679"/>
    </source>
</evidence>
<feature type="region of interest" description="Disordered" evidence="6">
    <location>
        <begin position="420"/>
        <end position="463"/>
    </location>
</feature>
<dbReference type="InterPro" id="IPR000719">
    <property type="entry name" value="Prot_kinase_dom"/>
</dbReference>
<keyword evidence="5" id="KW-0067">ATP-binding</keyword>
<dbReference type="SUPFAM" id="SSF56112">
    <property type="entry name" value="Protein kinase-like (PK-like)"/>
    <property type="match status" value="1"/>
</dbReference>
<dbReference type="InterPro" id="IPR011009">
    <property type="entry name" value="Kinase-like_dom_sf"/>
</dbReference>
<dbReference type="Gene3D" id="1.10.510.10">
    <property type="entry name" value="Transferase(Phosphotransferase) domain 1"/>
    <property type="match status" value="1"/>
</dbReference>
<dbReference type="SMART" id="SM00220">
    <property type="entry name" value="S_TKc"/>
    <property type="match status" value="1"/>
</dbReference>
<evidence type="ECO:0000256" key="1">
    <source>
        <dbReference type="ARBA" id="ARBA00022527"/>
    </source>
</evidence>
<evidence type="ECO:0000256" key="3">
    <source>
        <dbReference type="ARBA" id="ARBA00022741"/>
    </source>
</evidence>
<accession>A0A9W9ARQ6</accession>
<dbReference type="Gene3D" id="3.60.130.30">
    <property type="match status" value="1"/>
</dbReference>
<dbReference type="Pfam" id="PF09751">
    <property type="entry name" value="Es2"/>
    <property type="match status" value="1"/>
</dbReference>
<feature type="domain" description="Protein kinase" evidence="7">
    <location>
        <begin position="755"/>
        <end position="985"/>
    </location>
</feature>
<keyword evidence="1" id="KW-0723">Serine/threonine-protein kinase</keyword>
<feature type="compositionally biased region" description="Polar residues" evidence="6">
    <location>
        <begin position="446"/>
        <end position="463"/>
    </location>
</feature>
<protein>
    <recommendedName>
        <fullName evidence="7">Protein kinase domain-containing protein</fullName>
    </recommendedName>
</protein>
<evidence type="ECO:0000256" key="4">
    <source>
        <dbReference type="ARBA" id="ARBA00022777"/>
    </source>
</evidence>
<feature type="region of interest" description="Disordered" evidence="6">
    <location>
        <begin position="605"/>
        <end position="631"/>
    </location>
</feature>
<dbReference type="GO" id="GO:0005524">
    <property type="term" value="F:ATP binding"/>
    <property type="evidence" value="ECO:0007669"/>
    <property type="project" value="UniProtKB-KW"/>
</dbReference>
<evidence type="ECO:0000256" key="6">
    <source>
        <dbReference type="SAM" id="MobiDB-lite"/>
    </source>
</evidence>
<name>A0A9W9ARQ6_9AGAR</name>
<dbReference type="PROSITE" id="PS00108">
    <property type="entry name" value="PROTEIN_KINASE_ST"/>
    <property type="match status" value="1"/>
</dbReference>
<evidence type="ECO:0000259" key="7">
    <source>
        <dbReference type="PROSITE" id="PS50011"/>
    </source>
</evidence>
<reference evidence="8" key="2">
    <citation type="journal article" date="2023" name="Proc. Natl. Acad. Sci. U.S.A.">
        <title>A global phylogenomic analysis of the shiitake genus Lentinula.</title>
        <authorList>
            <person name="Sierra-Patev S."/>
            <person name="Min B."/>
            <person name="Naranjo-Ortiz M."/>
            <person name="Looney B."/>
            <person name="Konkel Z."/>
            <person name="Slot J.C."/>
            <person name="Sakamoto Y."/>
            <person name="Steenwyk J.L."/>
            <person name="Rokas A."/>
            <person name="Carro J."/>
            <person name="Camarero S."/>
            <person name="Ferreira P."/>
            <person name="Molpeceres G."/>
            <person name="Ruiz-Duenas F.J."/>
            <person name="Serrano A."/>
            <person name="Henrissat B."/>
            <person name="Drula E."/>
            <person name="Hughes K.W."/>
            <person name="Mata J.L."/>
            <person name="Ishikawa N.K."/>
            <person name="Vargas-Isla R."/>
            <person name="Ushijima S."/>
            <person name="Smith C.A."/>
            <person name="Donoghue J."/>
            <person name="Ahrendt S."/>
            <person name="Andreopoulos W."/>
            <person name="He G."/>
            <person name="LaButti K."/>
            <person name="Lipzen A."/>
            <person name="Ng V."/>
            <person name="Riley R."/>
            <person name="Sandor L."/>
            <person name="Barry K."/>
            <person name="Martinez A.T."/>
            <person name="Xiao Y."/>
            <person name="Gibbons J.G."/>
            <person name="Terashima K."/>
            <person name="Grigoriev I.V."/>
            <person name="Hibbett D."/>
        </authorList>
    </citation>
    <scope>NUCLEOTIDE SEQUENCE</scope>
    <source>
        <strain evidence="8">Sp2 HRB7682 ss15</strain>
    </source>
</reference>
<dbReference type="Gene3D" id="3.30.200.20">
    <property type="entry name" value="Phosphorylase Kinase, domain 1"/>
    <property type="match status" value="1"/>
</dbReference>
<sequence>MSDFNYDENAPYNPQKLRVPLPAAVAPERLRSGHSLVQRQQKIVQTKLKNADAHMLEYFTDMTFDQHKGRIKSYMSVRSDKQKKSLWLEELANEFDNTLSKIEPNPYSSRYYSSDGVKLLVVYANQFPDQPPSRRSVKEQLGLPHMLEAQAKGTLIHNNGVPVWRETQALLAVVPPEPYQPSNDKRHLLKNGLDKQTAYYHRHHGLNGDEDVQGEPKGVLHIADCWTAVGHPDGPMTPTRRAYHDVGGAQGPMAIQHWYEVTPEFGNLLSSVFKQEWPDKWEEAMKRFKAGKWQAANPGPWVGKAIVYKLTSSIHPDEEDAEECPTVTVPVGHFVGGHIQFLDIHARLQYSPGHIVIGLTSILFHRVEDWTIAAPSMEQPEEWKQWRLTPGRIGIVSFFPRNSYNLLNNKEALWGADTQRRHVGPSDTPLRPSRQDGEPVAKRPKYNTSLSLNNSQARYTSEDNTSFAEILDEENRQGKEKVGLGLGCPDARESNPGVRERLVIEPAKPVGLITEGNGEETDRENKDINEGKKELVLRQVNEGKEEEERDVMVPKKDDRITGVDGWKFKARNSLMFPPDADCAPYHPKSQALVSVLSGEEKSISYGSTRLSEQEVSTDANKSLSEPPTPTTNRIIAAITGTPYHHRDPSSSVSFSLVPSLSSPTPKQLGPAAVKQVMTWGTLNVTPQIISSSDDPTLDVPTPRTPFNLPAPSSCETLSHKLTGPKQNCVVLGGTTLGIRSSLQASRTSILIWILIVVLPKVLSVSYEQLSTSSAKDQLTGSSVAIKQIMKPFSTPVLSKRTYRELKSLKHIQHKNILGLGDVFISPLEDLTPGYRFTSITQFVSIGDAIHPFASYLLIQARLQRGMKYVPSADVVHRDLKPSNILVNKNRDLNAIRSHSICDFGLTRIQDPQMTGYVSTRYYRSPEIMLTGQNYDVAVNIWSTGCIFAEMLEGKPLFPGKDHVNQFSTIAQLLGTPPDDVIKNNH</sequence>
<dbReference type="EMBL" id="JANVFS010000009">
    <property type="protein sequence ID" value="KAJ4487088.1"/>
    <property type="molecule type" value="Genomic_DNA"/>
</dbReference>